<keyword evidence="3" id="KW-1185">Reference proteome</keyword>
<evidence type="ECO:0000313" key="2">
    <source>
        <dbReference type="EMBL" id="KAK8034088.1"/>
    </source>
</evidence>
<evidence type="ECO:0000256" key="1">
    <source>
        <dbReference type="SAM" id="MobiDB-lite"/>
    </source>
</evidence>
<dbReference type="EMBL" id="JAQQWK010000009">
    <property type="protein sequence ID" value="KAK8034088.1"/>
    <property type="molecule type" value="Genomic_DNA"/>
</dbReference>
<protein>
    <submittedName>
        <fullName evidence="2">Uncharacterized protein</fullName>
    </submittedName>
</protein>
<feature type="compositionally biased region" description="Basic and acidic residues" evidence="1">
    <location>
        <begin position="1"/>
        <end position="15"/>
    </location>
</feature>
<dbReference type="Proteomes" id="UP001444661">
    <property type="component" value="Unassembled WGS sequence"/>
</dbReference>
<feature type="region of interest" description="Disordered" evidence="1">
    <location>
        <begin position="1"/>
        <end position="35"/>
    </location>
</feature>
<accession>A0ABR1SIG7</accession>
<reference evidence="2 3" key="1">
    <citation type="submission" date="2023-01" db="EMBL/GenBank/DDBJ databases">
        <title>Analysis of 21 Apiospora genomes using comparative genomics revels a genus with tremendous synthesis potential of carbohydrate active enzymes and secondary metabolites.</title>
        <authorList>
            <person name="Sorensen T."/>
        </authorList>
    </citation>
    <scope>NUCLEOTIDE SEQUENCE [LARGE SCALE GENOMIC DNA]</scope>
    <source>
        <strain evidence="2 3">CBS 33761</strain>
    </source>
</reference>
<evidence type="ECO:0000313" key="3">
    <source>
        <dbReference type="Proteomes" id="UP001444661"/>
    </source>
</evidence>
<organism evidence="2 3">
    <name type="scientific">Apiospora rasikravindrae</name>
    <dbReference type="NCBI Taxonomy" id="990691"/>
    <lineage>
        <taxon>Eukaryota</taxon>
        <taxon>Fungi</taxon>
        <taxon>Dikarya</taxon>
        <taxon>Ascomycota</taxon>
        <taxon>Pezizomycotina</taxon>
        <taxon>Sordariomycetes</taxon>
        <taxon>Xylariomycetidae</taxon>
        <taxon>Amphisphaeriales</taxon>
        <taxon>Apiosporaceae</taxon>
        <taxon>Apiospora</taxon>
    </lineage>
</organism>
<sequence>MAQSVESRDEYRQEEGQEGYGTNRGGYVSPAPHLQRSRTEAFKIWPRWRQQTRRGCLPFSAC</sequence>
<gene>
    <name evidence="2" type="ORF">PG993_009083</name>
</gene>
<name>A0ABR1SIG7_9PEZI</name>
<proteinExistence type="predicted"/>
<comment type="caution">
    <text evidence="2">The sequence shown here is derived from an EMBL/GenBank/DDBJ whole genome shotgun (WGS) entry which is preliminary data.</text>
</comment>